<dbReference type="SMART" id="SM00478">
    <property type="entry name" value="ENDO3c"/>
    <property type="match status" value="1"/>
</dbReference>
<dbReference type="GO" id="GO:0032131">
    <property type="term" value="F:alkylated DNA binding"/>
    <property type="evidence" value="ECO:0007669"/>
    <property type="project" value="TreeGrafter"/>
</dbReference>
<dbReference type="InterPro" id="IPR003265">
    <property type="entry name" value="HhH-GPD_domain"/>
</dbReference>
<evidence type="ECO:0000259" key="5">
    <source>
        <dbReference type="SMART" id="SM00478"/>
    </source>
</evidence>
<dbReference type="FunFam" id="1.10.340.30:FF:000004">
    <property type="entry name" value="DNA-3-methyladenine glycosylase II"/>
    <property type="match status" value="1"/>
</dbReference>
<evidence type="ECO:0000256" key="3">
    <source>
        <dbReference type="ARBA" id="ARBA00023204"/>
    </source>
</evidence>
<protein>
    <submittedName>
        <fullName evidence="6">DNA-3-methyladenine glycosylase 1</fullName>
    </submittedName>
</protein>
<dbReference type="InterPro" id="IPR051912">
    <property type="entry name" value="Alkylbase_DNA_Glycosylase/TA"/>
</dbReference>
<keyword evidence="2" id="KW-0227">DNA damage</keyword>
<dbReference type="Gene3D" id="1.10.1670.40">
    <property type="match status" value="1"/>
</dbReference>
<feature type="compositionally biased region" description="Polar residues" evidence="4">
    <location>
        <begin position="9"/>
        <end position="51"/>
    </location>
</feature>
<reference evidence="6 7" key="1">
    <citation type="journal article" date="2019" name="Plant Biotechnol. J.">
        <title>The red bayberry genome and genetic basis of sex determination.</title>
        <authorList>
            <person name="Jia H.M."/>
            <person name="Jia H.J."/>
            <person name="Cai Q.L."/>
            <person name="Wang Y."/>
            <person name="Zhao H.B."/>
            <person name="Yang W.F."/>
            <person name="Wang G.Y."/>
            <person name="Li Y.H."/>
            <person name="Zhan D.L."/>
            <person name="Shen Y.T."/>
            <person name="Niu Q.F."/>
            <person name="Chang L."/>
            <person name="Qiu J."/>
            <person name="Zhao L."/>
            <person name="Xie H.B."/>
            <person name="Fu W.Y."/>
            <person name="Jin J."/>
            <person name="Li X.W."/>
            <person name="Jiao Y."/>
            <person name="Zhou C.C."/>
            <person name="Tu T."/>
            <person name="Chai C.Y."/>
            <person name="Gao J.L."/>
            <person name="Fan L.J."/>
            <person name="van de Weg E."/>
            <person name="Wang J.Y."/>
            <person name="Gao Z.S."/>
        </authorList>
    </citation>
    <scope>NUCLEOTIDE SEQUENCE [LARGE SCALE GENOMIC DNA]</scope>
    <source>
        <tissue evidence="6">Leaves</tissue>
    </source>
</reference>
<dbReference type="GO" id="GO:0008725">
    <property type="term" value="F:DNA-3-methyladenine glycosylase activity"/>
    <property type="evidence" value="ECO:0007669"/>
    <property type="project" value="TreeGrafter"/>
</dbReference>
<dbReference type="AlphaFoldDB" id="A0A6A1VRC0"/>
<dbReference type="InterPro" id="IPR011257">
    <property type="entry name" value="DNA_glycosylase"/>
</dbReference>
<dbReference type="GO" id="GO:0043916">
    <property type="term" value="F:DNA-7-methylguanine glycosylase activity"/>
    <property type="evidence" value="ECO:0007669"/>
    <property type="project" value="TreeGrafter"/>
</dbReference>
<evidence type="ECO:0000256" key="1">
    <source>
        <dbReference type="ARBA" id="ARBA00010817"/>
    </source>
</evidence>
<evidence type="ECO:0000313" key="7">
    <source>
        <dbReference type="Proteomes" id="UP000516437"/>
    </source>
</evidence>
<sequence length="315" mass="34710">MGKQKRMQTRYQSSQLGNPRTAPEPTTQPQSPDRPVSTRTDISKNLSSSSKIPFRSRKIRKLSSDDRKPPQTLVKSNPSQDPILLPVILKPLTFEGEIDTALTHLRNSDPLLTALINSYRPPAFDSTHPPFLALAKSILFQQLATNAAKAIYNRFVSLCGGEAEVGPDSVLGLNPSQLREIGVSGRKASYLHDLADKYKSGALSDALIPEMDDESLLTKLTLVKGIGPWSVHMFMIFSLHRPDVLPVGDLGVRKGVQLLCGLKELPRPLEMEEICDKWKPYRTVGSWYMWRFMEAKGVTSTSKVPAAAAADDGGC</sequence>
<evidence type="ECO:0000256" key="4">
    <source>
        <dbReference type="SAM" id="MobiDB-lite"/>
    </source>
</evidence>
<proteinExistence type="inferred from homology"/>
<evidence type="ECO:0000256" key="2">
    <source>
        <dbReference type="ARBA" id="ARBA00022763"/>
    </source>
</evidence>
<dbReference type="GO" id="GO:0006285">
    <property type="term" value="P:base-excision repair, AP site formation"/>
    <property type="evidence" value="ECO:0007669"/>
    <property type="project" value="TreeGrafter"/>
</dbReference>
<dbReference type="EMBL" id="RXIC02000023">
    <property type="protein sequence ID" value="KAB1214566.1"/>
    <property type="molecule type" value="Genomic_DNA"/>
</dbReference>
<feature type="region of interest" description="Disordered" evidence="4">
    <location>
        <begin position="1"/>
        <end position="79"/>
    </location>
</feature>
<feature type="domain" description="HhH-GPD" evidence="5">
    <location>
        <begin position="139"/>
        <end position="294"/>
    </location>
</feature>
<dbReference type="PANTHER" id="PTHR43003">
    <property type="entry name" value="DNA-3-METHYLADENINE GLYCOSYLASE"/>
    <property type="match status" value="1"/>
</dbReference>
<dbReference type="CDD" id="cd00056">
    <property type="entry name" value="ENDO3c"/>
    <property type="match status" value="1"/>
</dbReference>
<name>A0A6A1VRC0_9ROSI</name>
<dbReference type="GO" id="GO:0032993">
    <property type="term" value="C:protein-DNA complex"/>
    <property type="evidence" value="ECO:0007669"/>
    <property type="project" value="TreeGrafter"/>
</dbReference>
<dbReference type="SUPFAM" id="SSF48150">
    <property type="entry name" value="DNA-glycosylase"/>
    <property type="match status" value="1"/>
</dbReference>
<comment type="similarity">
    <text evidence="1">Belongs to the alkylbase DNA glycosidase AlkA family.</text>
</comment>
<accession>A0A6A1VRC0</accession>
<comment type="caution">
    <text evidence="6">The sequence shown here is derived from an EMBL/GenBank/DDBJ whole genome shotgun (WGS) entry which is preliminary data.</text>
</comment>
<keyword evidence="7" id="KW-1185">Reference proteome</keyword>
<evidence type="ECO:0000313" key="6">
    <source>
        <dbReference type="EMBL" id="KAB1214566.1"/>
    </source>
</evidence>
<dbReference type="PANTHER" id="PTHR43003:SF8">
    <property type="entry name" value="HHH-GPD DOMAIN-CONTAINING PROTEIN"/>
    <property type="match status" value="1"/>
</dbReference>
<dbReference type="Gene3D" id="1.10.340.30">
    <property type="entry name" value="Hypothetical protein, domain 2"/>
    <property type="match status" value="1"/>
</dbReference>
<gene>
    <name evidence="6" type="ORF">CJ030_MR5G002500</name>
</gene>
<dbReference type="OrthoDB" id="415889at2759"/>
<dbReference type="GO" id="GO:0006307">
    <property type="term" value="P:DNA alkylation repair"/>
    <property type="evidence" value="ECO:0007669"/>
    <property type="project" value="TreeGrafter"/>
</dbReference>
<dbReference type="GO" id="GO:0005634">
    <property type="term" value="C:nucleus"/>
    <property type="evidence" value="ECO:0007669"/>
    <property type="project" value="TreeGrafter"/>
</dbReference>
<dbReference type="Proteomes" id="UP000516437">
    <property type="component" value="Chromosome 5"/>
</dbReference>
<organism evidence="6 7">
    <name type="scientific">Morella rubra</name>
    <name type="common">Chinese bayberry</name>
    <dbReference type="NCBI Taxonomy" id="262757"/>
    <lineage>
        <taxon>Eukaryota</taxon>
        <taxon>Viridiplantae</taxon>
        <taxon>Streptophyta</taxon>
        <taxon>Embryophyta</taxon>
        <taxon>Tracheophyta</taxon>
        <taxon>Spermatophyta</taxon>
        <taxon>Magnoliopsida</taxon>
        <taxon>eudicotyledons</taxon>
        <taxon>Gunneridae</taxon>
        <taxon>Pentapetalae</taxon>
        <taxon>rosids</taxon>
        <taxon>fabids</taxon>
        <taxon>Fagales</taxon>
        <taxon>Myricaceae</taxon>
        <taxon>Morella</taxon>
    </lineage>
</organism>
<dbReference type="Pfam" id="PF00730">
    <property type="entry name" value="HhH-GPD"/>
    <property type="match status" value="1"/>
</dbReference>
<keyword evidence="3" id="KW-0234">DNA repair</keyword>